<keyword evidence="5" id="KW-0067">ATP-binding</keyword>
<keyword evidence="7" id="KW-0812">Transmembrane</keyword>
<dbReference type="GO" id="GO:0046872">
    <property type="term" value="F:metal ion binding"/>
    <property type="evidence" value="ECO:0007669"/>
    <property type="project" value="UniProtKB-KW"/>
</dbReference>
<keyword evidence="6" id="KW-0378">Hydrolase</keyword>
<evidence type="ECO:0000256" key="3">
    <source>
        <dbReference type="ARBA" id="ARBA00022741"/>
    </source>
</evidence>
<organism evidence="8">
    <name type="scientific">Cucumis melo</name>
    <name type="common">Muskmelon</name>
    <dbReference type="NCBI Taxonomy" id="3656"/>
    <lineage>
        <taxon>Eukaryota</taxon>
        <taxon>Viridiplantae</taxon>
        <taxon>Streptophyta</taxon>
        <taxon>Embryophyta</taxon>
        <taxon>Tracheophyta</taxon>
        <taxon>Spermatophyta</taxon>
        <taxon>Magnoliopsida</taxon>
        <taxon>eudicotyledons</taxon>
        <taxon>Gunneridae</taxon>
        <taxon>Pentapetalae</taxon>
        <taxon>rosids</taxon>
        <taxon>fabids</taxon>
        <taxon>Cucurbitales</taxon>
        <taxon>Cucurbitaceae</taxon>
        <taxon>Benincaseae</taxon>
        <taxon>Cucumis</taxon>
    </lineage>
</organism>
<keyword evidence="2" id="KW-0479">Metal-binding</keyword>
<dbReference type="PANTHER" id="PTHR43655">
    <property type="entry name" value="ATP-DEPENDENT PROTEASE"/>
    <property type="match status" value="1"/>
</dbReference>
<dbReference type="GO" id="GO:0009535">
    <property type="term" value="C:chloroplast thylakoid membrane"/>
    <property type="evidence" value="ECO:0007669"/>
    <property type="project" value="TreeGrafter"/>
</dbReference>
<dbReference type="GO" id="GO:0005524">
    <property type="term" value="F:ATP binding"/>
    <property type="evidence" value="ECO:0007669"/>
    <property type="project" value="UniProtKB-KW"/>
</dbReference>
<comment type="cofactor">
    <cofactor evidence="1">
        <name>Zn(2+)</name>
        <dbReference type="ChEBI" id="CHEBI:29105"/>
    </cofactor>
</comment>
<evidence type="ECO:0000256" key="7">
    <source>
        <dbReference type="SAM" id="Phobius"/>
    </source>
</evidence>
<dbReference type="AlphaFoldDB" id="A0A9I9EKP8"/>
<name>A0A9I9EKP8_CUCME</name>
<accession>A0A9I9EKP8</accession>
<keyword evidence="7" id="KW-1133">Transmembrane helix</keyword>
<sequence length="241" mass="26794">METVIENFIPRLFDSGGKVVVHLRSLFKDEDEGDNIIQNLSLDIFQLVGEPFVENCMAGDSNTEDQGSFEEAFIKHFSFGPREQISFQKFKDKYLEHGLVDHIVVSNKSVAKVFVRSSRNKKSEVVQGSSSGAATMGHEAQCKCFFNIGSIDLFEKKLEEAQKALNIDPRYLLEKLTLRFSDISETPLGHYLGWSGTIFVALGYLVAISGLFGTKFVALTHLATVSDVNSASLSPSFKFPH</sequence>
<keyword evidence="6" id="KW-0482">Metalloprotease</keyword>
<keyword evidence="4" id="KW-0862">Zinc</keyword>
<evidence type="ECO:0000256" key="2">
    <source>
        <dbReference type="ARBA" id="ARBA00022723"/>
    </source>
</evidence>
<dbReference type="Gramene" id="MELO3C035093.2.1">
    <property type="protein sequence ID" value="MELO3C035093.2.1"/>
    <property type="gene ID" value="MELO3C035093.2"/>
</dbReference>
<reference evidence="8" key="1">
    <citation type="submission" date="2023-03" db="UniProtKB">
        <authorList>
            <consortium name="EnsemblPlants"/>
        </authorList>
    </citation>
    <scope>IDENTIFICATION</scope>
</reference>
<keyword evidence="3" id="KW-0547">Nucleotide-binding</keyword>
<evidence type="ECO:0000313" key="8">
    <source>
        <dbReference type="EnsemblPlants" id="MELO3C035093.2.1"/>
    </source>
</evidence>
<dbReference type="GO" id="GO:0005745">
    <property type="term" value="C:m-AAA complex"/>
    <property type="evidence" value="ECO:0007669"/>
    <property type="project" value="TreeGrafter"/>
</dbReference>
<dbReference type="GO" id="GO:0034982">
    <property type="term" value="P:mitochondrial protein processing"/>
    <property type="evidence" value="ECO:0007669"/>
    <property type="project" value="TreeGrafter"/>
</dbReference>
<keyword evidence="6" id="KW-0645">Protease</keyword>
<evidence type="ECO:0000256" key="1">
    <source>
        <dbReference type="ARBA" id="ARBA00001947"/>
    </source>
</evidence>
<protein>
    <submittedName>
        <fullName evidence="8">Uncharacterized protein</fullName>
    </submittedName>
</protein>
<dbReference type="GO" id="GO:0008237">
    <property type="term" value="F:metallopeptidase activity"/>
    <property type="evidence" value="ECO:0007669"/>
    <property type="project" value="UniProtKB-KW"/>
</dbReference>
<evidence type="ECO:0000256" key="6">
    <source>
        <dbReference type="ARBA" id="ARBA00023049"/>
    </source>
</evidence>
<feature type="transmembrane region" description="Helical" evidence="7">
    <location>
        <begin position="191"/>
        <end position="212"/>
    </location>
</feature>
<evidence type="ECO:0000256" key="4">
    <source>
        <dbReference type="ARBA" id="ARBA00022833"/>
    </source>
</evidence>
<proteinExistence type="predicted"/>
<dbReference type="InterPro" id="IPR050928">
    <property type="entry name" value="ATP-dep_Zn_Metalloprotease"/>
</dbReference>
<dbReference type="EnsemblPlants" id="MELO3C035093.2.1">
    <property type="protein sequence ID" value="MELO3C035093.2.1"/>
    <property type="gene ID" value="MELO3C035093.2"/>
</dbReference>
<keyword evidence="7" id="KW-0472">Membrane</keyword>
<dbReference type="Gene3D" id="3.40.1690.20">
    <property type="match status" value="1"/>
</dbReference>
<dbReference type="PANTHER" id="PTHR43655:SF2">
    <property type="entry name" value="AFG3 LIKE MATRIX AAA PEPTIDASE SUBUNIT 2, ISOFORM A"/>
    <property type="match status" value="1"/>
</dbReference>
<evidence type="ECO:0000256" key="5">
    <source>
        <dbReference type="ARBA" id="ARBA00022840"/>
    </source>
</evidence>